<keyword evidence="2 5" id="KW-0378">Hydrolase</keyword>
<dbReference type="Proteomes" id="UP000612055">
    <property type="component" value="Unassembled WGS sequence"/>
</dbReference>
<dbReference type="Pfam" id="PF01150">
    <property type="entry name" value="GDA1_CD39"/>
    <property type="match status" value="2"/>
</dbReference>
<evidence type="ECO:0000313" key="8">
    <source>
        <dbReference type="EMBL" id="KAG2499851.1"/>
    </source>
</evidence>
<keyword evidence="7" id="KW-0732">Signal</keyword>
<keyword evidence="4" id="KW-0067">ATP-binding</keyword>
<dbReference type="InterPro" id="IPR000407">
    <property type="entry name" value="GDA1_CD39_NTPase"/>
</dbReference>
<dbReference type="GO" id="GO:0009134">
    <property type="term" value="P:nucleoside diphosphate catabolic process"/>
    <property type="evidence" value="ECO:0007669"/>
    <property type="project" value="TreeGrafter"/>
</dbReference>
<dbReference type="PANTHER" id="PTHR11782:SF3">
    <property type="entry name" value="APYRASE 6-RELATED"/>
    <property type="match status" value="1"/>
</dbReference>
<feature type="region of interest" description="Disordered" evidence="6">
    <location>
        <begin position="670"/>
        <end position="692"/>
    </location>
</feature>
<accession>A0A835YFB4</accession>
<dbReference type="OrthoDB" id="6372431at2759"/>
<dbReference type="AlphaFoldDB" id="A0A835YFB4"/>
<feature type="chain" id="PRO_5032923172" description="Apyrase" evidence="7">
    <location>
        <begin position="23"/>
        <end position="692"/>
    </location>
</feature>
<keyword evidence="9" id="KW-1185">Reference proteome</keyword>
<dbReference type="Gene3D" id="3.30.420.150">
    <property type="entry name" value="Exopolyphosphatase. Domain 2"/>
    <property type="match status" value="1"/>
</dbReference>
<name>A0A835YFB4_9CHLO</name>
<evidence type="ECO:0000256" key="3">
    <source>
        <dbReference type="PIRSR" id="PIRSR600407-1"/>
    </source>
</evidence>
<proteinExistence type="inferred from homology"/>
<dbReference type="EMBL" id="JAEHOE010000005">
    <property type="protein sequence ID" value="KAG2499851.1"/>
    <property type="molecule type" value="Genomic_DNA"/>
</dbReference>
<evidence type="ECO:0008006" key="10">
    <source>
        <dbReference type="Google" id="ProtNLM"/>
    </source>
</evidence>
<feature type="signal peptide" evidence="7">
    <location>
        <begin position="1"/>
        <end position="22"/>
    </location>
</feature>
<evidence type="ECO:0000256" key="5">
    <source>
        <dbReference type="RuleBase" id="RU003833"/>
    </source>
</evidence>
<evidence type="ECO:0000256" key="6">
    <source>
        <dbReference type="SAM" id="MobiDB-lite"/>
    </source>
</evidence>
<feature type="binding site" evidence="4">
    <location>
        <begin position="210"/>
        <end position="214"/>
    </location>
    <ligand>
        <name>ATP</name>
        <dbReference type="ChEBI" id="CHEBI:30616"/>
    </ligand>
</feature>
<evidence type="ECO:0000256" key="7">
    <source>
        <dbReference type="SAM" id="SignalP"/>
    </source>
</evidence>
<reference evidence="8" key="1">
    <citation type="journal article" date="2020" name="bioRxiv">
        <title>Comparative genomics of Chlamydomonas.</title>
        <authorList>
            <person name="Craig R.J."/>
            <person name="Hasan A.R."/>
            <person name="Ness R.W."/>
            <person name="Keightley P.D."/>
        </authorList>
    </citation>
    <scope>NUCLEOTIDE SEQUENCE</scope>
    <source>
        <strain evidence="8">CCAP 11/70</strain>
    </source>
</reference>
<dbReference type="GO" id="GO:0005524">
    <property type="term" value="F:ATP binding"/>
    <property type="evidence" value="ECO:0007669"/>
    <property type="project" value="UniProtKB-KW"/>
</dbReference>
<dbReference type="PANTHER" id="PTHR11782">
    <property type="entry name" value="ADENOSINE/GUANOSINE DIPHOSPHATASE"/>
    <property type="match status" value="1"/>
</dbReference>
<dbReference type="Gene3D" id="3.30.420.40">
    <property type="match status" value="1"/>
</dbReference>
<keyword evidence="4" id="KW-0547">Nucleotide-binding</keyword>
<dbReference type="PROSITE" id="PS01238">
    <property type="entry name" value="GDA1_CD39_NTPASE"/>
    <property type="match status" value="1"/>
</dbReference>
<evidence type="ECO:0000256" key="2">
    <source>
        <dbReference type="ARBA" id="ARBA00022801"/>
    </source>
</evidence>
<protein>
    <recommendedName>
        <fullName evidence="10">Apyrase</fullName>
    </recommendedName>
</protein>
<feature type="active site" description="Proton acceptor" evidence="3">
    <location>
        <position position="166"/>
    </location>
</feature>
<sequence length="692" mass="71768">MGARRWWRLALWTLLATVLALGALTQLALVVRDALGAQPDKYSVYIDAGSSGTRVRVFRYRPASWPSYVRMVLPEPSMAVEPGLSAYATVPERAAESIMPLLAFAYEHVPEQQWELTPVRLLATAGLRLLTDEQQDAILDACRAALEASEFVFEPRWATVIGGEMEGLFGWAAVNYITGALQEAAGHAHHSRREVLDTSQLFTGLLEMGGASMQITFLPPGGEKPPEKLGTYLHLPGVPARLFAHSYLGLGMDAVMARAAEWVLKRQPRSPHISDPCLPTGYVSEDGRHGNASFLACLAVVNAILPEHNCTAGHSRHPPPATLPGGARAATVESYNHDPGEALAPGEAGAGGGCTLQDSRVPPLAGRFVAVENFAWTARALGLDAGATLRDLRERGASYCARHWSSLHAEFSGHIPDQYLVRYCFGAAYILALLHSGFGMGLDDTRLQWTNTVRDAASGREVGLNWVMGAAVVDAMNSGVAADGSGGGGGGGSGRTGSNRFWALDEHSMAAAASSRAALLVPLAALALVAGYMAWSALREARSVAVVTPGGKLSSRLAVRSTGGSGGLGAAATAWSSSALSAAVQPVPAPVPTPSGGYQPPDLGTFDPGLGYDGGAPSPSVEQLYGLRGSVVLKAATRAALAEGPIRRSSSFTSVLVTGPEGVMGAPHGGVPLGGGHGGGGPGGLPRPGGGG</sequence>
<comment type="similarity">
    <text evidence="1 5">Belongs to the GDA1/CD39 NTPase family.</text>
</comment>
<gene>
    <name evidence="8" type="ORF">HYH03_002142</name>
</gene>
<organism evidence="8 9">
    <name type="scientific">Edaphochlamys debaryana</name>
    <dbReference type="NCBI Taxonomy" id="47281"/>
    <lineage>
        <taxon>Eukaryota</taxon>
        <taxon>Viridiplantae</taxon>
        <taxon>Chlorophyta</taxon>
        <taxon>core chlorophytes</taxon>
        <taxon>Chlorophyceae</taxon>
        <taxon>CS clade</taxon>
        <taxon>Chlamydomonadales</taxon>
        <taxon>Chlamydomonadales incertae sedis</taxon>
        <taxon>Edaphochlamys</taxon>
    </lineage>
</organism>
<evidence type="ECO:0000256" key="4">
    <source>
        <dbReference type="PIRSR" id="PIRSR600407-2"/>
    </source>
</evidence>
<dbReference type="GO" id="GO:0017110">
    <property type="term" value="F:nucleoside diphosphate phosphatase activity"/>
    <property type="evidence" value="ECO:0007669"/>
    <property type="project" value="TreeGrafter"/>
</dbReference>
<dbReference type="GO" id="GO:0016020">
    <property type="term" value="C:membrane"/>
    <property type="evidence" value="ECO:0007669"/>
    <property type="project" value="TreeGrafter"/>
</dbReference>
<evidence type="ECO:0000256" key="1">
    <source>
        <dbReference type="ARBA" id="ARBA00009283"/>
    </source>
</evidence>
<evidence type="ECO:0000313" key="9">
    <source>
        <dbReference type="Proteomes" id="UP000612055"/>
    </source>
</evidence>
<comment type="caution">
    <text evidence="8">The sequence shown here is derived from an EMBL/GenBank/DDBJ whole genome shotgun (WGS) entry which is preliminary data.</text>
</comment>